<protein>
    <submittedName>
        <fullName evidence="1">Uncharacterized protein</fullName>
    </submittedName>
</protein>
<name>A0ABR7KVX8_9SPHI</name>
<dbReference type="EMBL" id="JACRYL010000016">
    <property type="protein sequence ID" value="MBC6112074.1"/>
    <property type="molecule type" value="Genomic_DNA"/>
</dbReference>
<evidence type="ECO:0000313" key="2">
    <source>
        <dbReference type="Proteomes" id="UP000652755"/>
    </source>
</evidence>
<reference evidence="1 2" key="1">
    <citation type="submission" date="2020-08" db="EMBL/GenBank/DDBJ databases">
        <authorList>
            <person name="Sun Q."/>
            <person name="Inoue M."/>
        </authorList>
    </citation>
    <scope>NUCLEOTIDE SEQUENCE [LARGE SCALE GENOMIC DNA]</scope>
    <source>
        <strain evidence="1 2">CCM 8938</strain>
    </source>
</reference>
<evidence type="ECO:0000313" key="1">
    <source>
        <dbReference type="EMBL" id="MBC6112074.1"/>
    </source>
</evidence>
<comment type="caution">
    <text evidence="1">The sequence shown here is derived from an EMBL/GenBank/DDBJ whole genome shotgun (WGS) entry which is preliminary data.</text>
</comment>
<sequence>MKKIPKNQGLHLMRDRLAEISTAVFQGPGDLWKLTGSEHLKSLGQLVLKGSAKISTASPAIICYAGITLWQ</sequence>
<dbReference type="RefSeq" id="WP_222621888.1">
    <property type="nucleotide sequence ID" value="NZ_JACRYL010000016.1"/>
</dbReference>
<proteinExistence type="predicted"/>
<organism evidence="1 2">
    <name type="scientific">Pedobacter fastidiosus</name>
    <dbReference type="NCBI Taxonomy" id="2765361"/>
    <lineage>
        <taxon>Bacteria</taxon>
        <taxon>Pseudomonadati</taxon>
        <taxon>Bacteroidota</taxon>
        <taxon>Sphingobacteriia</taxon>
        <taxon>Sphingobacteriales</taxon>
        <taxon>Sphingobacteriaceae</taxon>
        <taxon>Pedobacter</taxon>
    </lineage>
</organism>
<keyword evidence="2" id="KW-1185">Reference proteome</keyword>
<gene>
    <name evidence="1" type="ORF">H7U22_16750</name>
</gene>
<accession>A0ABR7KVX8</accession>
<dbReference type="Proteomes" id="UP000652755">
    <property type="component" value="Unassembled WGS sequence"/>
</dbReference>